<dbReference type="EMBL" id="LATX01001604">
    <property type="protein sequence ID" value="KTB40144.1"/>
    <property type="molecule type" value="Genomic_DNA"/>
</dbReference>
<dbReference type="Proteomes" id="UP000054988">
    <property type="component" value="Unassembled WGS sequence"/>
</dbReference>
<dbReference type="SUPFAM" id="SSF47473">
    <property type="entry name" value="EF-hand"/>
    <property type="match status" value="1"/>
</dbReference>
<comment type="caution">
    <text evidence="2">The sequence shown here is derived from an EMBL/GenBank/DDBJ whole genome shotgun (WGS) entry which is preliminary data.</text>
</comment>
<proteinExistence type="predicted"/>
<feature type="compositionally biased region" description="Acidic residues" evidence="1">
    <location>
        <begin position="187"/>
        <end position="199"/>
    </location>
</feature>
<evidence type="ECO:0008006" key="4">
    <source>
        <dbReference type="Google" id="ProtNLM"/>
    </source>
</evidence>
<evidence type="ECO:0000313" key="2">
    <source>
        <dbReference type="EMBL" id="KTB40144.1"/>
    </source>
</evidence>
<dbReference type="InterPro" id="IPR011992">
    <property type="entry name" value="EF-hand-dom_pair"/>
</dbReference>
<evidence type="ECO:0000256" key="1">
    <source>
        <dbReference type="SAM" id="MobiDB-lite"/>
    </source>
</evidence>
<reference evidence="2 3" key="1">
    <citation type="submission" date="2015-12" db="EMBL/GenBank/DDBJ databases">
        <title>Draft genome sequence of Moniliophthora roreri, the causal agent of frosty pod rot of cacao.</title>
        <authorList>
            <person name="Aime M.C."/>
            <person name="Diaz-Valderrama J.R."/>
            <person name="Kijpornyongpan T."/>
            <person name="Phillips-Mora W."/>
        </authorList>
    </citation>
    <scope>NUCLEOTIDE SEQUENCE [LARGE SCALE GENOMIC DNA]</scope>
    <source>
        <strain evidence="2 3">MCA 2952</strain>
    </source>
</reference>
<name>A0A0W0FV91_MONRR</name>
<accession>A0A0W0FV91</accession>
<dbReference type="Gene3D" id="1.10.238.10">
    <property type="entry name" value="EF-hand"/>
    <property type="match status" value="1"/>
</dbReference>
<evidence type="ECO:0000313" key="3">
    <source>
        <dbReference type="Proteomes" id="UP000054988"/>
    </source>
</evidence>
<organism evidence="2 3">
    <name type="scientific">Moniliophthora roreri</name>
    <name type="common">Frosty pod rot fungus</name>
    <name type="synonym">Monilia roreri</name>
    <dbReference type="NCBI Taxonomy" id="221103"/>
    <lineage>
        <taxon>Eukaryota</taxon>
        <taxon>Fungi</taxon>
        <taxon>Dikarya</taxon>
        <taxon>Basidiomycota</taxon>
        <taxon>Agaricomycotina</taxon>
        <taxon>Agaricomycetes</taxon>
        <taxon>Agaricomycetidae</taxon>
        <taxon>Agaricales</taxon>
        <taxon>Marasmiineae</taxon>
        <taxon>Marasmiaceae</taxon>
        <taxon>Moniliophthora</taxon>
    </lineage>
</organism>
<feature type="region of interest" description="Disordered" evidence="1">
    <location>
        <begin position="27"/>
        <end position="52"/>
    </location>
</feature>
<feature type="region of interest" description="Disordered" evidence="1">
    <location>
        <begin position="166"/>
        <end position="199"/>
    </location>
</feature>
<feature type="compositionally biased region" description="Basic residues" evidence="1">
    <location>
        <begin position="29"/>
        <end position="45"/>
    </location>
</feature>
<dbReference type="eggNOG" id="ENOG502SBT3">
    <property type="taxonomic scope" value="Eukaryota"/>
</dbReference>
<dbReference type="AlphaFoldDB" id="A0A0W0FV91"/>
<gene>
    <name evidence="2" type="ORF">WG66_7265</name>
</gene>
<protein>
    <recommendedName>
        <fullName evidence="4">EF-hand domain-containing protein</fullName>
    </recommendedName>
</protein>
<sequence length="312" mass="34324">MPESNDEFYSSLPTYLQRRIDKAFYSTIRKQHKTRRSPRKKRKLNVHSSADTGGGFVADTGGGFMADADTGGGFLIEDQNQDAGGGGFIVEDEEAPTDSGSDSTHIPLSLIPTALEQINLPPDDAQVLSVFRKAAADWDGVGGDGDVGVVSLDDWRAVCAVLLEGQSPGDSAGENDDQDSDAYVSGEDPDVEEEDSDEYIEEAPNRRRRLCQVKAHDSDFDDDEEFDTNKPLTARQRQTCLQTFALFFDSVPPEELSKQRIMIGDIQRVVKLLNEKMKAEEMMEMLETFSSSPDKSMSLGDFEKMMVAAGLV</sequence>